<feature type="transmembrane region" description="Helical" evidence="2">
    <location>
        <begin position="161"/>
        <end position="179"/>
    </location>
</feature>
<feature type="compositionally biased region" description="Low complexity" evidence="1">
    <location>
        <begin position="78"/>
        <end position="95"/>
    </location>
</feature>
<feature type="transmembrane region" description="Helical" evidence="2">
    <location>
        <begin position="325"/>
        <end position="353"/>
    </location>
</feature>
<dbReference type="InterPro" id="IPR047798">
    <property type="entry name" value="BPSS1780-like"/>
</dbReference>
<dbReference type="RefSeq" id="WP_200344614.1">
    <property type="nucleotide sequence ID" value="NZ_NRSJ01000003.1"/>
</dbReference>
<dbReference type="NCBIfam" id="NF041043">
    <property type="entry name" value="BPSS1780_fam"/>
    <property type="match status" value="1"/>
</dbReference>
<evidence type="ECO:0000256" key="2">
    <source>
        <dbReference type="SAM" id="Phobius"/>
    </source>
</evidence>
<protein>
    <submittedName>
        <fullName evidence="3">Uncharacterized protein</fullName>
    </submittedName>
</protein>
<evidence type="ECO:0000313" key="3">
    <source>
        <dbReference type="EMBL" id="MBK1703574.1"/>
    </source>
</evidence>
<feature type="transmembrane region" description="Helical" evidence="2">
    <location>
        <begin position="185"/>
        <end position="202"/>
    </location>
</feature>
<keyword evidence="4" id="KW-1185">Reference proteome</keyword>
<feature type="transmembrane region" description="Helical" evidence="2">
    <location>
        <begin position="227"/>
        <end position="257"/>
    </location>
</feature>
<keyword evidence="2" id="KW-0472">Membrane</keyword>
<organism evidence="3 4">
    <name type="scientific">Halochromatium glycolicum</name>
    <dbReference type="NCBI Taxonomy" id="85075"/>
    <lineage>
        <taxon>Bacteria</taxon>
        <taxon>Pseudomonadati</taxon>
        <taxon>Pseudomonadota</taxon>
        <taxon>Gammaproteobacteria</taxon>
        <taxon>Chromatiales</taxon>
        <taxon>Chromatiaceae</taxon>
        <taxon>Halochromatium</taxon>
    </lineage>
</organism>
<dbReference type="Proteomes" id="UP001296776">
    <property type="component" value="Unassembled WGS sequence"/>
</dbReference>
<feature type="compositionally biased region" description="Pro residues" evidence="1">
    <location>
        <begin position="114"/>
        <end position="123"/>
    </location>
</feature>
<reference evidence="3" key="2">
    <citation type="journal article" date="2020" name="Microorganisms">
        <title>Osmotic Adaptation and Compatible Solute Biosynthesis of Phototrophic Bacteria as Revealed from Genome Analyses.</title>
        <authorList>
            <person name="Imhoff J.F."/>
            <person name="Rahn T."/>
            <person name="Kunzel S."/>
            <person name="Keller A."/>
            <person name="Neulinger S.C."/>
        </authorList>
    </citation>
    <scope>NUCLEOTIDE SEQUENCE</scope>
    <source>
        <strain evidence="3">DSM 11080</strain>
    </source>
</reference>
<keyword evidence="2" id="KW-1133">Transmembrane helix</keyword>
<gene>
    <name evidence="3" type="ORF">CKO40_03135</name>
</gene>
<accession>A0AAJ0U1K1</accession>
<proteinExistence type="predicted"/>
<evidence type="ECO:0000313" key="4">
    <source>
        <dbReference type="Proteomes" id="UP001296776"/>
    </source>
</evidence>
<name>A0AAJ0U1K1_9GAMM</name>
<dbReference type="EMBL" id="NRSJ01000003">
    <property type="protein sequence ID" value="MBK1703574.1"/>
    <property type="molecule type" value="Genomic_DNA"/>
</dbReference>
<reference evidence="3" key="1">
    <citation type="submission" date="2017-08" db="EMBL/GenBank/DDBJ databases">
        <authorList>
            <person name="Imhoff J.F."/>
            <person name="Rahn T."/>
            <person name="Kuenzel S."/>
            <person name="Neulinger S.C."/>
        </authorList>
    </citation>
    <scope>NUCLEOTIDE SEQUENCE</scope>
    <source>
        <strain evidence="3">DSM 11080</strain>
    </source>
</reference>
<keyword evidence="2" id="KW-0812">Transmembrane</keyword>
<sequence length="403" mass="42335">MSHSFQVVFTGRLSAAAQIDDAVRDFASVFKVDEAKARSLIGAGQERVLKADVDEQVARRYLDVLGEIGLEARLEQMEGSPPEDSPPEGSSPSEAGGDGDLQPVLAETASTPSSAPPPPPPSDPAATSGLSLTAGPVARPASHGWDWIKQAWGQFKQQPRGWLLAVALVYLVTLALSMVPVVGSLATMILGPVFAGGLMLGAQTQQRGGTLRVSAGFDGFSRHGGQLALVGVLYFVGLILVFIIAGVLGFTLGGLSAGSLETLNTGDPEAMAAMGPGLALLILFATLLFVPLLMAYWFAPALVALDGVPALDAMRMSFRGCWKNIVPFIVYGLTLFFILVGFSVLFGLLTAILSGLGETLAIVAMLLLVPLMLVFAVVVVLSIYSGYRDVFHREEPVSGRLAL</sequence>
<feature type="region of interest" description="Disordered" evidence="1">
    <location>
        <begin position="76"/>
        <end position="134"/>
    </location>
</feature>
<comment type="caution">
    <text evidence="3">The sequence shown here is derived from an EMBL/GenBank/DDBJ whole genome shotgun (WGS) entry which is preliminary data.</text>
</comment>
<dbReference type="AlphaFoldDB" id="A0AAJ0U1K1"/>
<feature type="transmembrane region" description="Helical" evidence="2">
    <location>
        <begin position="359"/>
        <end position="384"/>
    </location>
</feature>
<evidence type="ECO:0000256" key="1">
    <source>
        <dbReference type="SAM" id="MobiDB-lite"/>
    </source>
</evidence>
<feature type="transmembrane region" description="Helical" evidence="2">
    <location>
        <begin position="277"/>
        <end position="305"/>
    </location>
</feature>